<dbReference type="EMBL" id="WPHG01000004">
    <property type="protein sequence ID" value="MVA99040.1"/>
    <property type="molecule type" value="Genomic_DNA"/>
</dbReference>
<keyword evidence="1" id="KW-0812">Transmembrane</keyword>
<feature type="domain" description="Mur ligase central" evidence="2">
    <location>
        <begin position="46"/>
        <end position="162"/>
    </location>
</feature>
<sequence>MTLPYISDLRLFLALLSGAAGIVAWLGLAAFAHARRRDAMPIRVHVAGSRGKTTVTRLIGAALRAEGRRVLVKTTGTDPVLILPDGSERDWPRWGPPSISEQTRFFREAQRLKADAVVLESMAIEPEYLWASENYLVRATHTLITNARPDHAEVVGTHPLAAAHAMSLVVPNRARLLVSDEIAGGPIHARATRRKCAVTVVSTAALRHDDANRAMALALCATLGISDSTARAGFDKAGADRGTFFVARGALEGRPFRFASAFSCNDTRSLEQLWHETPSPGVPVILFNARHDRPERTRAFLACLARLAPSGEIYLSGFVPRRWTRAAGLADARVHRLATGNARRALATLAAAAPVGATIWGIGNYSRLGRDIVRLLRTETTPC</sequence>
<evidence type="ECO:0000256" key="1">
    <source>
        <dbReference type="SAM" id="Phobius"/>
    </source>
</evidence>
<keyword evidence="1" id="KW-0472">Membrane</keyword>
<dbReference type="AlphaFoldDB" id="A0A844QM62"/>
<dbReference type="InterPro" id="IPR050061">
    <property type="entry name" value="MurCDEF_pg_biosynth"/>
</dbReference>
<dbReference type="GO" id="GO:0045227">
    <property type="term" value="P:capsule polysaccharide biosynthetic process"/>
    <property type="evidence" value="ECO:0007669"/>
    <property type="project" value="InterPro"/>
</dbReference>
<gene>
    <name evidence="3" type="primary">pgsB</name>
    <name evidence="3" type="ORF">GN330_17465</name>
</gene>
<keyword evidence="1" id="KW-1133">Transmembrane helix</keyword>
<dbReference type="InterPro" id="IPR036565">
    <property type="entry name" value="Mur-like_cat_sf"/>
</dbReference>
<dbReference type="InterPro" id="IPR013221">
    <property type="entry name" value="Mur_ligase_cen"/>
</dbReference>
<keyword evidence="4" id="KW-1185">Reference proteome</keyword>
<protein>
    <submittedName>
        <fullName evidence="3">Poly-gamma-glutamate synthase PgsB</fullName>
    </submittedName>
</protein>
<feature type="transmembrane region" description="Helical" evidence="1">
    <location>
        <begin position="12"/>
        <end position="34"/>
    </location>
</feature>
<name>A0A844QM62_9HYPH</name>
<dbReference type="NCBIfam" id="TIGR04012">
    <property type="entry name" value="poly_gGlu_PgsB"/>
    <property type="match status" value="1"/>
</dbReference>
<organism evidence="3 4">
    <name type="scientific">Nitratireductor arenosus</name>
    <dbReference type="NCBI Taxonomy" id="2682096"/>
    <lineage>
        <taxon>Bacteria</taxon>
        <taxon>Pseudomonadati</taxon>
        <taxon>Pseudomonadota</taxon>
        <taxon>Alphaproteobacteria</taxon>
        <taxon>Hyphomicrobiales</taxon>
        <taxon>Phyllobacteriaceae</taxon>
        <taxon>Nitratireductor</taxon>
    </lineage>
</organism>
<dbReference type="PANTHER" id="PTHR43445:SF1">
    <property type="entry name" value="PGA SYNTHASE CAPB"/>
    <property type="match status" value="1"/>
</dbReference>
<reference evidence="3 4" key="1">
    <citation type="submission" date="2019-12" db="EMBL/GenBank/DDBJ databases">
        <title>Nitratireductor arenosus sp. nov., Isolated from sea sand, Jeju island, South Korea.</title>
        <authorList>
            <person name="Kim W."/>
        </authorList>
    </citation>
    <scope>NUCLEOTIDE SEQUENCE [LARGE SCALE GENOMIC DNA]</scope>
    <source>
        <strain evidence="3 4">CAU 1489</strain>
    </source>
</reference>
<dbReference type="GO" id="GO:0005524">
    <property type="term" value="F:ATP binding"/>
    <property type="evidence" value="ECO:0007669"/>
    <property type="project" value="InterPro"/>
</dbReference>
<dbReference type="InterPro" id="IPR008337">
    <property type="entry name" value="Capsule_biosynth_CapB"/>
</dbReference>
<dbReference type="RefSeq" id="WP_156714003.1">
    <property type="nucleotide sequence ID" value="NZ_WPHG01000004.1"/>
</dbReference>
<evidence type="ECO:0000313" key="3">
    <source>
        <dbReference type="EMBL" id="MVA99040.1"/>
    </source>
</evidence>
<dbReference type="PANTHER" id="PTHR43445">
    <property type="entry name" value="UDP-N-ACETYLMURAMATE--L-ALANINE LIGASE-RELATED"/>
    <property type="match status" value="1"/>
</dbReference>
<accession>A0A844QM62</accession>
<proteinExistence type="predicted"/>
<dbReference type="SUPFAM" id="SSF53623">
    <property type="entry name" value="MurD-like peptide ligases, catalytic domain"/>
    <property type="match status" value="1"/>
</dbReference>
<evidence type="ECO:0000259" key="2">
    <source>
        <dbReference type="Pfam" id="PF08245"/>
    </source>
</evidence>
<comment type="caution">
    <text evidence="3">The sequence shown here is derived from an EMBL/GenBank/DDBJ whole genome shotgun (WGS) entry which is preliminary data.</text>
</comment>
<dbReference type="Pfam" id="PF08245">
    <property type="entry name" value="Mur_ligase_M"/>
    <property type="match status" value="1"/>
</dbReference>
<evidence type="ECO:0000313" key="4">
    <source>
        <dbReference type="Proteomes" id="UP000463224"/>
    </source>
</evidence>
<dbReference type="PRINTS" id="PR01758">
    <property type="entry name" value="CAPSULEPROTB"/>
</dbReference>
<dbReference type="GO" id="GO:0016881">
    <property type="term" value="F:acid-amino acid ligase activity"/>
    <property type="evidence" value="ECO:0007669"/>
    <property type="project" value="InterPro"/>
</dbReference>
<dbReference type="GO" id="GO:0016020">
    <property type="term" value="C:membrane"/>
    <property type="evidence" value="ECO:0007669"/>
    <property type="project" value="InterPro"/>
</dbReference>
<dbReference type="Proteomes" id="UP000463224">
    <property type="component" value="Unassembled WGS sequence"/>
</dbReference>
<dbReference type="Gene3D" id="3.40.1190.10">
    <property type="entry name" value="Mur-like, catalytic domain"/>
    <property type="match status" value="1"/>
</dbReference>